<name>A0A3E3K220_9FIRM</name>
<proteinExistence type="predicted"/>
<keyword evidence="1" id="KW-0472">Membrane</keyword>
<dbReference type="Proteomes" id="UP000261080">
    <property type="component" value="Unassembled WGS sequence"/>
</dbReference>
<protein>
    <submittedName>
        <fullName evidence="2">Uncharacterized protein</fullName>
    </submittedName>
</protein>
<evidence type="ECO:0000313" key="3">
    <source>
        <dbReference type="Proteomes" id="UP000261080"/>
    </source>
</evidence>
<dbReference type="EMBL" id="QVLX01000004">
    <property type="protein sequence ID" value="RGE87103.1"/>
    <property type="molecule type" value="Genomic_DNA"/>
</dbReference>
<organism evidence="2 3">
    <name type="scientific">Sellimonas intestinalis</name>
    <dbReference type="NCBI Taxonomy" id="1653434"/>
    <lineage>
        <taxon>Bacteria</taxon>
        <taxon>Bacillati</taxon>
        <taxon>Bacillota</taxon>
        <taxon>Clostridia</taxon>
        <taxon>Lachnospirales</taxon>
        <taxon>Lachnospiraceae</taxon>
        <taxon>Sellimonas</taxon>
    </lineage>
</organism>
<dbReference type="AlphaFoldDB" id="A0A3E3K220"/>
<sequence length="85" mass="9916">MKNNRIRRILMVAAGIYLAYTGFDLTRAVIRSSEKNKWVFLAFAVLFLVFGATVIVMNVRGMIQDYKDGRREKKSEDREEDSYCE</sequence>
<keyword evidence="1" id="KW-0812">Transmembrane</keyword>
<feature type="transmembrane region" description="Helical" evidence="1">
    <location>
        <begin position="38"/>
        <end position="63"/>
    </location>
</feature>
<dbReference type="RefSeq" id="WP_117493556.1">
    <property type="nucleotide sequence ID" value="NZ_CALBAT010000032.1"/>
</dbReference>
<evidence type="ECO:0000313" key="2">
    <source>
        <dbReference type="EMBL" id="RGE87103.1"/>
    </source>
</evidence>
<gene>
    <name evidence="2" type="ORF">DW016_09235</name>
</gene>
<accession>A0A3E3K220</accession>
<keyword evidence="1" id="KW-1133">Transmembrane helix</keyword>
<keyword evidence="3" id="KW-1185">Reference proteome</keyword>
<evidence type="ECO:0000256" key="1">
    <source>
        <dbReference type="SAM" id="Phobius"/>
    </source>
</evidence>
<comment type="caution">
    <text evidence="2">The sequence shown here is derived from an EMBL/GenBank/DDBJ whole genome shotgun (WGS) entry which is preliminary data.</text>
</comment>
<reference evidence="2 3" key="1">
    <citation type="submission" date="2018-08" db="EMBL/GenBank/DDBJ databases">
        <title>A genome reference for cultivated species of the human gut microbiota.</title>
        <authorList>
            <person name="Zou Y."/>
            <person name="Xue W."/>
            <person name="Luo G."/>
        </authorList>
    </citation>
    <scope>NUCLEOTIDE SEQUENCE [LARGE SCALE GENOMIC DNA]</scope>
    <source>
        <strain evidence="2 3">AF37-2AT</strain>
    </source>
</reference>